<name>A0A443PEM5_9MAGN</name>
<evidence type="ECO:0000256" key="5">
    <source>
        <dbReference type="ARBA" id="ARBA00022729"/>
    </source>
</evidence>
<keyword evidence="2" id="KW-0597">Phosphoprotein</keyword>
<dbReference type="InterPro" id="IPR000719">
    <property type="entry name" value="Prot_kinase_dom"/>
</dbReference>
<dbReference type="Gene3D" id="3.30.200.20">
    <property type="entry name" value="Phosphorylase Kinase, domain 1"/>
    <property type="match status" value="1"/>
</dbReference>
<keyword evidence="8" id="KW-0067">ATP-binding</keyword>
<dbReference type="Pfam" id="PF07714">
    <property type="entry name" value="PK_Tyr_Ser-Thr"/>
    <property type="match status" value="1"/>
</dbReference>
<feature type="signal peptide" evidence="15">
    <location>
        <begin position="1"/>
        <end position="26"/>
    </location>
</feature>
<evidence type="ECO:0000256" key="9">
    <source>
        <dbReference type="ARBA" id="ARBA00022989"/>
    </source>
</evidence>
<proteinExistence type="predicted"/>
<dbReference type="Proteomes" id="UP000283530">
    <property type="component" value="Unassembled WGS sequence"/>
</dbReference>
<gene>
    <name evidence="17" type="ORF">CKAN_01826800</name>
</gene>
<evidence type="ECO:0000256" key="7">
    <source>
        <dbReference type="ARBA" id="ARBA00022741"/>
    </source>
</evidence>
<keyword evidence="11 17" id="KW-0675">Receptor</keyword>
<dbReference type="SUPFAM" id="SSF56112">
    <property type="entry name" value="Protein kinase-like (PK-like)"/>
    <property type="match status" value="1"/>
</dbReference>
<evidence type="ECO:0000256" key="13">
    <source>
        <dbReference type="SAM" id="MobiDB-lite"/>
    </source>
</evidence>
<dbReference type="InterPro" id="IPR011009">
    <property type="entry name" value="Kinase-like_dom_sf"/>
</dbReference>
<dbReference type="SUPFAM" id="SSF52058">
    <property type="entry name" value="L domain-like"/>
    <property type="match status" value="1"/>
</dbReference>
<dbReference type="InterPro" id="IPR001611">
    <property type="entry name" value="Leu-rich_rpt"/>
</dbReference>
<evidence type="ECO:0000259" key="16">
    <source>
        <dbReference type="PROSITE" id="PS50011"/>
    </source>
</evidence>
<evidence type="ECO:0000256" key="6">
    <source>
        <dbReference type="ARBA" id="ARBA00022737"/>
    </source>
</evidence>
<evidence type="ECO:0000256" key="14">
    <source>
        <dbReference type="SAM" id="Phobius"/>
    </source>
</evidence>
<evidence type="ECO:0000313" key="17">
    <source>
        <dbReference type="EMBL" id="RWR89219.1"/>
    </source>
</evidence>
<keyword evidence="18" id="KW-1185">Reference proteome</keyword>
<dbReference type="Pfam" id="PF00560">
    <property type="entry name" value="LRR_1"/>
    <property type="match status" value="2"/>
</dbReference>
<dbReference type="GO" id="GO:0004672">
    <property type="term" value="F:protein kinase activity"/>
    <property type="evidence" value="ECO:0007669"/>
    <property type="project" value="InterPro"/>
</dbReference>
<dbReference type="PANTHER" id="PTHR48007">
    <property type="entry name" value="LEUCINE-RICH REPEAT RECEPTOR-LIKE PROTEIN KINASE PXC1"/>
    <property type="match status" value="1"/>
</dbReference>
<evidence type="ECO:0000256" key="3">
    <source>
        <dbReference type="ARBA" id="ARBA00022614"/>
    </source>
</evidence>
<dbReference type="STRING" id="337451.A0A443PEM5"/>
<keyword evidence="17" id="KW-0418">Kinase</keyword>
<dbReference type="InterPro" id="IPR001245">
    <property type="entry name" value="Ser-Thr/Tyr_kinase_cat_dom"/>
</dbReference>
<dbReference type="AlphaFoldDB" id="A0A443PEM5"/>
<dbReference type="InterPro" id="IPR032675">
    <property type="entry name" value="LRR_dom_sf"/>
</dbReference>
<dbReference type="Gene3D" id="1.10.510.10">
    <property type="entry name" value="Transferase(Phosphotransferase) domain 1"/>
    <property type="match status" value="2"/>
</dbReference>
<keyword evidence="9 14" id="KW-1133">Transmembrane helix</keyword>
<reference evidence="17 18" key="1">
    <citation type="journal article" date="2019" name="Nat. Plants">
        <title>Stout camphor tree genome fills gaps in understanding of flowering plant genome evolution.</title>
        <authorList>
            <person name="Chaw S.M."/>
            <person name="Liu Y.C."/>
            <person name="Wu Y.W."/>
            <person name="Wang H.Y."/>
            <person name="Lin C.I."/>
            <person name="Wu C.S."/>
            <person name="Ke H.M."/>
            <person name="Chang L.Y."/>
            <person name="Hsu C.Y."/>
            <person name="Yang H.T."/>
            <person name="Sudianto E."/>
            <person name="Hsu M.H."/>
            <person name="Wu K.P."/>
            <person name="Wang L.N."/>
            <person name="Leebens-Mack J.H."/>
            <person name="Tsai I.J."/>
        </authorList>
    </citation>
    <scope>NUCLEOTIDE SEQUENCE [LARGE SCALE GENOMIC DNA]</scope>
    <source>
        <strain evidence="18">cv. Chaw 1501</strain>
        <tissue evidence="17">Young leaves</tissue>
    </source>
</reference>
<evidence type="ECO:0000256" key="1">
    <source>
        <dbReference type="ARBA" id="ARBA00004167"/>
    </source>
</evidence>
<evidence type="ECO:0000256" key="2">
    <source>
        <dbReference type="ARBA" id="ARBA00022553"/>
    </source>
</evidence>
<comment type="caution">
    <text evidence="17">The sequence shown here is derived from an EMBL/GenBank/DDBJ whole genome shotgun (WGS) entry which is preliminary data.</text>
</comment>
<keyword evidence="7" id="KW-0547">Nucleotide-binding</keyword>
<feature type="region of interest" description="Disordered" evidence="13">
    <location>
        <begin position="262"/>
        <end position="294"/>
    </location>
</feature>
<feature type="domain" description="Protein kinase" evidence="16">
    <location>
        <begin position="396"/>
        <end position="664"/>
    </location>
</feature>
<sequence length="665" mass="73330">MEMVGFLYKYLLLLLCLLSLLSLAKSSCNNTDHELVSKAFRSVSGFDPSYVLSSEQNCRNRRIKQIKLPSRNLSGLISWAFLSNLSQLQKIDLSGNSLMGSVPGGLWSMPSLVEVNLAMNRLGGNVEFDELRSTRTSLISLNLSNNRFTNSFRLSGFLNLRVLDLSKNKLRSLPSGFEKLGKLQHLDLSGCKIRGSAKPMSNLRSLKYLDVSDNAMNGSFPSDFPSLVNLDFLNLSSNNFTGLVTTDKINRFGESAFVKSGISSSYKTPKSPPKNPSSSTVRRSNSAGKKKPKSKNRPLILGLVISATVILAAIAFWGACIYRRKKRLANRRKWVISKPTSPFGLKPEKSGPFSFETESGTWVADIKEPSSARVVMFEKPLMNLTFSDLIVATSHFGKESQLAEGRSGPVYRAVLPGDMHVAIKVLEKSKDMAEEEAVSMFQELSRLKHPNLLPLLGFCIAGKEKLLLYEFMSNGDLNSCLHELPTGETNVEDWSGDTWEHQNDGSYVAHPGKTGWPTRHRIALGIARGLAYLHHAGVVHGHLVPTNVLLDDDFEPRVADFFSCGDDVVRCCTESDVFAFGVVLIELLTGEAGSEENLARVRASVKEKRGVEMLDPRLLRIGSGSAREMAECLRVGYLCTAESTHKRPTMQQVVGLLKDLHPAAP</sequence>
<dbReference type="InterPro" id="IPR003591">
    <property type="entry name" value="Leu-rich_rpt_typical-subtyp"/>
</dbReference>
<keyword evidence="17" id="KW-0808">Transferase</keyword>
<organism evidence="17 18">
    <name type="scientific">Cinnamomum micranthum f. kanehirae</name>
    <dbReference type="NCBI Taxonomy" id="337451"/>
    <lineage>
        <taxon>Eukaryota</taxon>
        <taxon>Viridiplantae</taxon>
        <taxon>Streptophyta</taxon>
        <taxon>Embryophyta</taxon>
        <taxon>Tracheophyta</taxon>
        <taxon>Spermatophyta</taxon>
        <taxon>Magnoliopsida</taxon>
        <taxon>Magnoliidae</taxon>
        <taxon>Laurales</taxon>
        <taxon>Lauraceae</taxon>
        <taxon>Cinnamomum</taxon>
    </lineage>
</organism>
<evidence type="ECO:0000256" key="8">
    <source>
        <dbReference type="ARBA" id="ARBA00022840"/>
    </source>
</evidence>
<dbReference type="PROSITE" id="PS51450">
    <property type="entry name" value="LRR"/>
    <property type="match status" value="1"/>
</dbReference>
<keyword evidence="10 14" id="KW-0472">Membrane</keyword>
<dbReference type="EMBL" id="QPKB01000007">
    <property type="protein sequence ID" value="RWR89219.1"/>
    <property type="molecule type" value="Genomic_DNA"/>
</dbReference>
<keyword evidence="12" id="KW-0325">Glycoprotein</keyword>
<dbReference type="Gene3D" id="3.80.10.10">
    <property type="entry name" value="Ribonuclease Inhibitor"/>
    <property type="match status" value="2"/>
</dbReference>
<protein>
    <submittedName>
        <fullName evidence="17">Putative LRR receptor-like serine/threonine-protein kinase</fullName>
    </submittedName>
</protein>
<evidence type="ECO:0000256" key="11">
    <source>
        <dbReference type="ARBA" id="ARBA00023170"/>
    </source>
</evidence>
<keyword evidence="3" id="KW-0433">Leucine-rich repeat</keyword>
<dbReference type="SMART" id="SM00369">
    <property type="entry name" value="LRR_TYP"/>
    <property type="match status" value="4"/>
</dbReference>
<dbReference type="FunFam" id="3.80.10.10:FF:001678">
    <property type="entry name" value="Calmodulin-binding receptor kinase CaMRLK"/>
    <property type="match status" value="1"/>
</dbReference>
<dbReference type="FunFam" id="3.30.200.20:FF:000466">
    <property type="entry name" value="Putative LRR receptor-like serine/threonine-protein kinase"/>
    <property type="match status" value="1"/>
</dbReference>
<dbReference type="InterPro" id="IPR046959">
    <property type="entry name" value="PRK1-6/SRF4-like"/>
</dbReference>
<dbReference type="Pfam" id="PF13855">
    <property type="entry name" value="LRR_8"/>
    <property type="match status" value="1"/>
</dbReference>
<dbReference type="OrthoDB" id="1394818at2759"/>
<accession>A0A443PEM5</accession>
<keyword evidence="5 15" id="KW-0732">Signal</keyword>
<keyword evidence="4 14" id="KW-0812">Transmembrane</keyword>
<dbReference type="GO" id="GO:0016020">
    <property type="term" value="C:membrane"/>
    <property type="evidence" value="ECO:0007669"/>
    <property type="project" value="UniProtKB-SubCell"/>
</dbReference>
<feature type="transmembrane region" description="Helical" evidence="14">
    <location>
        <begin position="299"/>
        <end position="322"/>
    </location>
</feature>
<dbReference type="GO" id="GO:0005524">
    <property type="term" value="F:ATP binding"/>
    <property type="evidence" value="ECO:0007669"/>
    <property type="project" value="UniProtKB-KW"/>
</dbReference>
<dbReference type="PROSITE" id="PS50011">
    <property type="entry name" value="PROTEIN_KINASE_DOM"/>
    <property type="match status" value="1"/>
</dbReference>
<evidence type="ECO:0000256" key="12">
    <source>
        <dbReference type="ARBA" id="ARBA00023180"/>
    </source>
</evidence>
<keyword evidence="6" id="KW-0677">Repeat</keyword>
<comment type="subcellular location">
    <subcellularLocation>
        <location evidence="1">Membrane</location>
        <topology evidence="1">Single-pass membrane protein</topology>
    </subcellularLocation>
</comment>
<feature type="chain" id="PRO_5019557845" evidence="15">
    <location>
        <begin position="27"/>
        <end position="665"/>
    </location>
</feature>
<evidence type="ECO:0000256" key="4">
    <source>
        <dbReference type="ARBA" id="ARBA00022692"/>
    </source>
</evidence>
<evidence type="ECO:0000256" key="10">
    <source>
        <dbReference type="ARBA" id="ARBA00023136"/>
    </source>
</evidence>
<evidence type="ECO:0000256" key="15">
    <source>
        <dbReference type="SAM" id="SignalP"/>
    </source>
</evidence>
<dbReference type="PANTHER" id="PTHR48007:SF84">
    <property type="entry name" value="(WILD MALAYSIAN BANANA) HYPOTHETICAL PROTEIN"/>
    <property type="match status" value="1"/>
</dbReference>
<evidence type="ECO:0000313" key="18">
    <source>
        <dbReference type="Proteomes" id="UP000283530"/>
    </source>
</evidence>